<dbReference type="Proteomes" id="UP001054837">
    <property type="component" value="Unassembled WGS sequence"/>
</dbReference>
<name>A0AAV4P369_9ARAC</name>
<keyword evidence="2" id="KW-1185">Reference proteome</keyword>
<evidence type="ECO:0000313" key="1">
    <source>
        <dbReference type="EMBL" id="GIX90440.1"/>
    </source>
</evidence>
<comment type="caution">
    <text evidence="1">The sequence shown here is derived from an EMBL/GenBank/DDBJ whole genome shotgun (WGS) entry which is preliminary data.</text>
</comment>
<dbReference type="AlphaFoldDB" id="A0AAV4P369"/>
<gene>
    <name evidence="1" type="ORF">CDAR_74531</name>
</gene>
<organism evidence="1 2">
    <name type="scientific">Caerostris darwini</name>
    <dbReference type="NCBI Taxonomy" id="1538125"/>
    <lineage>
        <taxon>Eukaryota</taxon>
        <taxon>Metazoa</taxon>
        <taxon>Ecdysozoa</taxon>
        <taxon>Arthropoda</taxon>
        <taxon>Chelicerata</taxon>
        <taxon>Arachnida</taxon>
        <taxon>Araneae</taxon>
        <taxon>Araneomorphae</taxon>
        <taxon>Entelegynae</taxon>
        <taxon>Araneoidea</taxon>
        <taxon>Araneidae</taxon>
        <taxon>Caerostris</taxon>
    </lineage>
</organism>
<dbReference type="EMBL" id="BPLQ01002250">
    <property type="protein sequence ID" value="GIX90440.1"/>
    <property type="molecule type" value="Genomic_DNA"/>
</dbReference>
<reference evidence="1 2" key="1">
    <citation type="submission" date="2021-06" db="EMBL/GenBank/DDBJ databases">
        <title>Caerostris darwini draft genome.</title>
        <authorList>
            <person name="Kono N."/>
            <person name="Arakawa K."/>
        </authorList>
    </citation>
    <scope>NUCLEOTIDE SEQUENCE [LARGE SCALE GENOMIC DNA]</scope>
</reference>
<evidence type="ECO:0000313" key="2">
    <source>
        <dbReference type="Proteomes" id="UP001054837"/>
    </source>
</evidence>
<protein>
    <submittedName>
        <fullName evidence="1">Uncharacterized protein</fullName>
    </submittedName>
</protein>
<accession>A0AAV4P369</accession>
<sequence length="102" mass="11565">MQTDCCSSKASSANIHFWGKGRLYGRLCWAASSLNPRWSFLSRNTKPPSSACKYFYSLLACFRVVSSASFALLTFKMRSPSRLKHSFSPKISFSNKLRLIKL</sequence>
<proteinExistence type="predicted"/>